<feature type="signal peptide" evidence="6">
    <location>
        <begin position="1"/>
        <end position="27"/>
    </location>
</feature>
<dbReference type="Proteomes" id="UP000792457">
    <property type="component" value="Unassembled WGS sequence"/>
</dbReference>
<evidence type="ECO:0000256" key="5">
    <source>
        <dbReference type="SAM" id="Phobius"/>
    </source>
</evidence>
<evidence type="ECO:0000256" key="6">
    <source>
        <dbReference type="SAM" id="SignalP"/>
    </source>
</evidence>
<dbReference type="Pfam" id="PF00002">
    <property type="entry name" value="7tm_2"/>
    <property type="match status" value="1"/>
</dbReference>
<evidence type="ECO:0000259" key="7">
    <source>
        <dbReference type="PROSITE" id="PS50261"/>
    </source>
</evidence>
<feature type="transmembrane region" description="Helical" evidence="5">
    <location>
        <begin position="51"/>
        <end position="72"/>
    </location>
</feature>
<feature type="chain" id="PRO_5035471288" description="G-protein coupled receptors family 2 profile 2 domain-containing protein" evidence="6">
    <location>
        <begin position="28"/>
        <end position="146"/>
    </location>
</feature>
<accession>A0A8K0P971</accession>
<dbReference type="InterPro" id="IPR000832">
    <property type="entry name" value="GPCR_2_secretin-like"/>
</dbReference>
<dbReference type="GO" id="GO:0007188">
    <property type="term" value="P:adenylate cyclase-modulating G protein-coupled receptor signaling pathway"/>
    <property type="evidence" value="ECO:0007669"/>
    <property type="project" value="TreeGrafter"/>
</dbReference>
<comment type="subcellular location">
    <subcellularLocation>
        <location evidence="1">Membrane</location>
        <topology evidence="1">Multi-pass membrane protein</topology>
    </subcellularLocation>
</comment>
<keyword evidence="6" id="KW-0732">Signal</keyword>
<keyword evidence="2 5" id="KW-0812">Transmembrane</keyword>
<keyword evidence="4 5" id="KW-0472">Membrane</keyword>
<protein>
    <recommendedName>
        <fullName evidence="7">G-protein coupled receptors family 2 profile 2 domain-containing protein</fullName>
    </recommendedName>
</protein>
<dbReference type="InterPro" id="IPR017983">
    <property type="entry name" value="GPCR_2_secretin-like_CS"/>
</dbReference>
<dbReference type="InterPro" id="IPR017981">
    <property type="entry name" value="GPCR_2-like_7TM"/>
</dbReference>
<reference evidence="8" key="1">
    <citation type="submission" date="2013-04" db="EMBL/GenBank/DDBJ databases">
        <authorList>
            <person name="Qu J."/>
            <person name="Murali S.C."/>
            <person name="Bandaranaike D."/>
            <person name="Bellair M."/>
            <person name="Blankenburg K."/>
            <person name="Chao H."/>
            <person name="Dinh H."/>
            <person name="Doddapaneni H."/>
            <person name="Downs B."/>
            <person name="Dugan-Rocha S."/>
            <person name="Elkadiri S."/>
            <person name="Gnanaolivu R.D."/>
            <person name="Hernandez B."/>
            <person name="Javaid M."/>
            <person name="Jayaseelan J.C."/>
            <person name="Lee S."/>
            <person name="Li M."/>
            <person name="Ming W."/>
            <person name="Munidasa M."/>
            <person name="Muniz J."/>
            <person name="Nguyen L."/>
            <person name="Ongeri F."/>
            <person name="Osuji N."/>
            <person name="Pu L.-L."/>
            <person name="Puazo M."/>
            <person name="Qu C."/>
            <person name="Quiroz J."/>
            <person name="Raj R."/>
            <person name="Weissenberger G."/>
            <person name="Xin Y."/>
            <person name="Zou X."/>
            <person name="Han Y."/>
            <person name="Richards S."/>
            <person name="Worley K."/>
            <person name="Muzny D."/>
            <person name="Gibbs R."/>
        </authorList>
    </citation>
    <scope>NUCLEOTIDE SEQUENCE</scope>
    <source>
        <strain evidence="8">Sampled in the wild</strain>
    </source>
</reference>
<gene>
    <name evidence="8" type="ORF">J437_LFUL002410</name>
</gene>
<dbReference type="PANTHER" id="PTHR45620:SF42">
    <property type="entry name" value="G-PROTEIN COUPLED RECEPTOR SEB-2"/>
    <property type="match status" value="1"/>
</dbReference>
<comment type="caution">
    <text evidence="8">The sequence shown here is derived from an EMBL/GenBank/DDBJ whole genome shotgun (WGS) entry which is preliminary data.</text>
</comment>
<feature type="domain" description="G-protein coupled receptors family 2 profile 2" evidence="7">
    <location>
        <begin position="1"/>
        <end position="65"/>
    </location>
</feature>
<dbReference type="PRINTS" id="PR00249">
    <property type="entry name" value="GPCRSECRETIN"/>
</dbReference>
<proteinExistence type="predicted"/>
<organism evidence="8 9">
    <name type="scientific">Ladona fulva</name>
    <name type="common">Scarce chaser dragonfly</name>
    <name type="synonym">Libellula fulva</name>
    <dbReference type="NCBI Taxonomy" id="123851"/>
    <lineage>
        <taxon>Eukaryota</taxon>
        <taxon>Metazoa</taxon>
        <taxon>Ecdysozoa</taxon>
        <taxon>Arthropoda</taxon>
        <taxon>Hexapoda</taxon>
        <taxon>Insecta</taxon>
        <taxon>Pterygota</taxon>
        <taxon>Palaeoptera</taxon>
        <taxon>Odonata</taxon>
        <taxon>Epiprocta</taxon>
        <taxon>Anisoptera</taxon>
        <taxon>Libelluloidea</taxon>
        <taxon>Libellulidae</taxon>
        <taxon>Ladona</taxon>
    </lineage>
</organism>
<evidence type="ECO:0000313" key="9">
    <source>
        <dbReference type="Proteomes" id="UP000792457"/>
    </source>
</evidence>
<evidence type="ECO:0000256" key="3">
    <source>
        <dbReference type="ARBA" id="ARBA00022989"/>
    </source>
</evidence>
<name>A0A8K0P971_LADFU</name>
<evidence type="ECO:0000256" key="4">
    <source>
        <dbReference type="ARBA" id="ARBA00023136"/>
    </source>
</evidence>
<evidence type="ECO:0000256" key="2">
    <source>
        <dbReference type="ARBA" id="ARBA00022692"/>
    </source>
</evidence>
<dbReference type="Gene3D" id="1.20.1070.10">
    <property type="entry name" value="Rhodopsin 7-helix transmembrane proteins"/>
    <property type="match status" value="1"/>
</dbReference>
<evidence type="ECO:0000313" key="8">
    <source>
        <dbReference type="EMBL" id="KAG8237802.1"/>
    </source>
</evidence>
<keyword evidence="3 5" id="KW-1133">Transmembrane helix</keyword>
<dbReference type="EMBL" id="KZ309230">
    <property type="protein sequence ID" value="KAG8237802.1"/>
    <property type="molecule type" value="Genomic_DNA"/>
</dbReference>
<sequence>MSSLSRKTVRATLVLLPLFGLHFVVTAYRPKGGGTCEWIELYFYADYLLDGMQGFLVALIFCYFNGEVHYLMKRSYLRFVESRNPSRRGGRSWLSVGLRNGSSVWENRTRASTVHSTMVSSSLVEGVRRDSAQEKGESIKNGDTIL</sequence>
<dbReference type="PROSITE" id="PS50261">
    <property type="entry name" value="G_PROTEIN_RECEP_F2_4"/>
    <property type="match status" value="1"/>
</dbReference>
<dbReference type="GO" id="GO:0005886">
    <property type="term" value="C:plasma membrane"/>
    <property type="evidence" value="ECO:0007669"/>
    <property type="project" value="TreeGrafter"/>
</dbReference>
<dbReference type="OrthoDB" id="6160250at2759"/>
<dbReference type="PANTHER" id="PTHR45620">
    <property type="entry name" value="PDF RECEPTOR-LIKE PROTEIN-RELATED"/>
    <property type="match status" value="1"/>
</dbReference>
<dbReference type="InterPro" id="IPR050332">
    <property type="entry name" value="GPCR_2"/>
</dbReference>
<keyword evidence="9" id="KW-1185">Reference proteome</keyword>
<reference evidence="8" key="2">
    <citation type="submission" date="2017-10" db="EMBL/GenBank/DDBJ databases">
        <title>Ladona fulva Genome sequencing and assembly.</title>
        <authorList>
            <person name="Murali S."/>
            <person name="Richards S."/>
            <person name="Bandaranaike D."/>
            <person name="Bellair M."/>
            <person name="Blankenburg K."/>
            <person name="Chao H."/>
            <person name="Dinh H."/>
            <person name="Doddapaneni H."/>
            <person name="Dugan-Rocha S."/>
            <person name="Elkadiri S."/>
            <person name="Gnanaolivu R."/>
            <person name="Hernandez B."/>
            <person name="Skinner E."/>
            <person name="Javaid M."/>
            <person name="Lee S."/>
            <person name="Li M."/>
            <person name="Ming W."/>
            <person name="Munidasa M."/>
            <person name="Muniz J."/>
            <person name="Nguyen L."/>
            <person name="Hughes D."/>
            <person name="Osuji N."/>
            <person name="Pu L.-L."/>
            <person name="Puazo M."/>
            <person name="Qu C."/>
            <person name="Quiroz J."/>
            <person name="Raj R."/>
            <person name="Weissenberger G."/>
            <person name="Xin Y."/>
            <person name="Zou X."/>
            <person name="Han Y."/>
            <person name="Worley K."/>
            <person name="Muzny D."/>
            <person name="Gibbs R."/>
        </authorList>
    </citation>
    <scope>NUCLEOTIDE SEQUENCE</scope>
    <source>
        <strain evidence="8">Sampled in the wild</strain>
    </source>
</reference>
<dbReference type="GO" id="GO:0008528">
    <property type="term" value="F:G protein-coupled peptide receptor activity"/>
    <property type="evidence" value="ECO:0007669"/>
    <property type="project" value="TreeGrafter"/>
</dbReference>
<evidence type="ECO:0000256" key="1">
    <source>
        <dbReference type="ARBA" id="ARBA00004141"/>
    </source>
</evidence>
<dbReference type="PROSITE" id="PS00650">
    <property type="entry name" value="G_PROTEIN_RECEP_F2_2"/>
    <property type="match status" value="1"/>
</dbReference>
<dbReference type="AlphaFoldDB" id="A0A8K0P971"/>
<dbReference type="GO" id="GO:0007166">
    <property type="term" value="P:cell surface receptor signaling pathway"/>
    <property type="evidence" value="ECO:0007669"/>
    <property type="project" value="InterPro"/>
</dbReference>